<feature type="compositionally biased region" description="Basic and acidic residues" evidence="1">
    <location>
        <begin position="18"/>
        <end position="29"/>
    </location>
</feature>
<feature type="compositionally biased region" description="Basic and acidic residues" evidence="1">
    <location>
        <begin position="296"/>
        <end position="307"/>
    </location>
</feature>
<dbReference type="PANTHER" id="PTHR12121:SF98">
    <property type="entry name" value="ENDONUCLEASE_EXONUCLEASE_PHOSPHATASE DOMAIN-CONTAINING PROTEIN"/>
    <property type="match status" value="1"/>
</dbReference>
<organism evidence="3 4">
    <name type="scientific">Owenia fusiformis</name>
    <name type="common">Polychaete worm</name>
    <dbReference type="NCBI Taxonomy" id="6347"/>
    <lineage>
        <taxon>Eukaryota</taxon>
        <taxon>Metazoa</taxon>
        <taxon>Spiralia</taxon>
        <taxon>Lophotrochozoa</taxon>
        <taxon>Annelida</taxon>
        <taxon>Polychaeta</taxon>
        <taxon>Sedentaria</taxon>
        <taxon>Canalipalpata</taxon>
        <taxon>Sabellida</taxon>
        <taxon>Oweniida</taxon>
        <taxon>Oweniidae</taxon>
        <taxon>Owenia</taxon>
    </lineage>
</organism>
<dbReference type="Proteomes" id="UP000749559">
    <property type="component" value="Unassembled WGS sequence"/>
</dbReference>
<name>A0A8J1TE51_OWEFU</name>
<sequence>MPPKRRAASGSTGRATRQKAEVKEVEKPQTTRSGRGRSTNKAPETPTKAAKGRKESKSPAPARGRAKKAESPVSTRPTRGRSAAKSAGDEVETSKPLGRSSKRGQEQDVGAVEETTAATTPKGRRGRTPTTPKATKSTPKATKSTPKATKSTPKATKSTPKAKKNTPKAAEKVTPKTTPRRGRRGKVEEEVPTESEPLDDTEAAKPVEDEAKEEPMEQEEPVVVASPAKGRRSRGRKSDVQEPEKSEPAKEVTSPRARGRGKKAATPQATSPSPRSKRGRGAKAQPTETPADTVESTEKEILTPKEDKEEDTPTELKTTVDDEAPVEEVATDNLKRKRDDEEENAPKEEEASSKRIREEDTAEEKSKEEVPMETTAPELDTPTEELPVEAPVIEIVTPVLGKGDTPKSDVIQKIDTPEPAIVQESDTPEPDVVEKSDTPEPEVVEKIDTPEPEVVEKSDTPEPVIIEQSDTPEPVIIEKSDTPEVEPEVIAEVSPIEAEPEVPLMEVIDSPTPEKETHDSNDVVEVQEVPGDEIKEVSVSPVEVIDDPVTEKETDDVIEEVGEKKIDNVDDAVECIEDEEDVVEDNASGKETPEIVSVVSVNVPPVIEDVSEASSDVPVIEHEVPAPVGEVIGEDIPDSTEKKDDEVDELKEYVVVDLKDVPDAQSAEITEALPQQVAQPSENQIEPAETQPEPVVMETTQEPTSQHSDTNVNGVNHTNNINDPLLSRKFIPNPHLTSDIDTSQRFTVVSYNILADYHIRSNPEGHSYLPEEYLCQEYRHARMMVELQYLDADVICLQEVGKTYFSQLEEELRRHGYLGVFKCRTADTHPEGEATFYRNSRFTLIECTTSVIRELAYKDLETSGLPMHEQVAVRKFLNHPDVLVVTKLRCNTTGKVVTVGNVHVGYTQFKLRNLQCIQISQSIKKVVEVAGGADNPHIICGDFNSQPDTPGYQLACDGYLNDTTMNALQALRHVEMPDGSQAALINLWWKGFMHTSPNLKSAYALAQGSEPEVTSITSQARTLDYIFLSPTALNLVGVTQVPSPAVLVVSLTQNTIYQGDIN</sequence>
<accession>A0A8J1TE51</accession>
<feature type="region of interest" description="Disordered" evidence="1">
    <location>
        <begin position="675"/>
        <end position="694"/>
    </location>
</feature>
<dbReference type="InterPro" id="IPR005135">
    <property type="entry name" value="Endo/exonuclease/phosphatase"/>
</dbReference>
<feature type="compositionally biased region" description="Basic and acidic residues" evidence="1">
    <location>
        <begin position="333"/>
        <end position="370"/>
    </location>
</feature>
<evidence type="ECO:0000313" key="3">
    <source>
        <dbReference type="EMBL" id="CAH1798443.1"/>
    </source>
</evidence>
<feature type="compositionally biased region" description="Acidic residues" evidence="1">
    <location>
        <begin position="321"/>
        <end position="330"/>
    </location>
</feature>
<feature type="region of interest" description="Disordered" evidence="1">
    <location>
        <begin position="1"/>
        <end position="488"/>
    </location>
</feature>
<evidence type="ECO:0000259" key="2">
    <source>
        <dbReference type="Pfam" id="PF03372"/>
    </source>
</evidence>
<feature type="compositionally biased region" description="Basic and acidic residues" evidence="1">
    <location>
        <begin position="432"/>
        <end position="460"/>
    </location>
</feature>
<proteinExistence type="predicted"/>
<reference evidence="3" key="1">
    <citation type="submission" date="2022-03" db="EMBL/GenBank/DDBJ databases">
        <authorList>
            <person name="Martin C."/>
        </authorList>
    </citation>
    <scope>NUCLEOTIDE SEQUENCE</scope>
</reference>
<dbReference type="SUPFAM" id="SSF56219">
    <property type="entry name" value="DNase I-like"/>
    <property type="match status" value="1"/>
</dbReference>
<evidence type="ECO:0000256" key="1">
    <source>
        <dbReference type="SAM" id="MobiDB-lite"/>
    </source>
</evidence>
<dbReference type="Gene3D" id="3.60.10.10">
    <property type="entry name" value="Endonuclease/exonuclease/phosphatase"/>
    <property type="match status" value="1"/>
</dbReference>
<dbReference type="EMBL" id="CAIIXF020000011">
    <property type="protein sequence ID" value="CAH1798443.1"/>
    <property type="molecule type" value="Genomic_DNA"/>
</dbReference>
<feature type="domain" description="Endonuclease/exonuclease/phosphatase" evidence="2">
    <location>
        <begin position="777"/>
        <end position="1045"/>
    </location>
</feature>
<feature type="compositionally biased region" description="Low complexity" evidence="1">
    <location>
        <begin position="128"/>
        <end position="159"/>
    </location>
</feature>
<comment type="caution">
    <text evidence="3">The sequence shown here is derived from an EMBL/GenBank/DDBJ whole genome shotgun (WGS) entry which is preliminary data.</text>
</comment>
<protein>
    <recommendedName>
        <fullName evidence="2">Endonuclease/exonuclease/phosphatase domain-containing protein</fullName>
    </recommendedName>
</protein>
<dbReference type="OrthoDB" id="10253982at2759"/>
<dbReference type="GO" id="GO:0000175">
    <property type="term" value="F:3'-5'-RNA exonuclease activity"/>
    <property type="evidence" value="ECO:0007669"/>
    <property type="project" value="TreeGrafter"/>
</dbReference>
<dbReference type="Pfam" id="PF03372">
    <property type="entry name" value="Exo_endo_phos"/>
    <property type="match status" value="1"/>
</dbReference>
<evidence type="ECO:0000313" key="4">
    <source>
        <dbReference type="Proteomes" id="UP000749559"/>
    </source>
</evidence>
<feature type="compositionally biased region" description="Polar residues" evidence="1">
    <location>
        <begin position="30"/>
        <end position="42"/>
    </location>
</feature>
<feature type="compositionally biased region" description="Acidic residues" evidence="1">
    <location>
        <begin position="190"/>
        <end position="201"/>
    </location>
</feature>
<dbReference type="AlphaFoldDB" id="A0A8J1TE51"/>
<dbReference type="InterPro" id="IPR036691">
    <property type="entry name" value="Endo/exonu/phosph_ase_sf"/>
</dbReference>
<feature type="compositionally biased region" description="Basic and acidic residues" evidence="1">
    <location>
        <begin position="202"/>
        <end position="215"/>
    </location>
</feature>
<dbReference type="InterPro" id="IPR050410">
    <property type="entry name" value="CCR4/nocturin_mRNA_transcr"/>
</dbReference>
<feature type="compositionally biased region" description="Basic and acidic residues" evidence="1">
    <location>
        <begin position="404"/>
        <end position="416"/>
    </location>
</feature>
<gene>
    <name evidence="3" type="ORF">OFUS_LOCUS22591</name>
</gene>
<feature type="compositionally biased region" description="Basic and acidic residues" evidence="1">
    <location>
        <begin position="236"/>
        <end position="250"/>
    </location>
</feature>
<dbReference type="PANTHER" id="PTHR12121">
    <property type="entry name" value="CARBON CATABOLITE REPRESSOR PROTEIN 4"/>
    <property type="match status" value="1"/>
</dbReference>
<keyword evidence="4" id="KW-1185">Reference proteome</keyword>